<protein>
    <submittedName>
        <fullName evidence="2">Uncharacterized protein</fullName>
    </submittedName>
</protein>
<feature type="region of interest" description="Disordered" evidence="1">
    <location>
        <begin position="1"/>
        <end position="28"/>
    </location>
</feature>
<proteinExistence type="predicted"/>
<accession>A0A2T0T5B2</accession>
<keyword evidence="3" id="KW-1185">Reference proteome</keyword>
<evidence type="ECO:0000313" key="3">
    <source>
        <dbReference type="Proteomes" id="UP000238375"/>
    </source>
</evidence>
<gene>
    <name evidence="2" type="ORF">CLV58_1066</name>
</gene>
<dbReference type="EMBL" id="PVTE01000006">
    <property type="protein sequence ID" value="PRY40823.1"/>
    <property type="molecule type" value="Genomic_DNA"/>
</dbReference>
<name>A0A2T0T5B2_9BACT</name>
<dbReference type="RefSeq" id="WP_106137270.1">
    <property type="nucleotide sequence ID" value="NZ_PVTE01000006.1"/>
</dbReference>
<dbReference type="AlphaFoldDB" id="A0A2T0T5B2"/>
<comment type="caution">
    <text evidence="2">The sequence shown here is derived from an EMBL/GenBank/DDBJ whole genome shotgun (WGS) entry which is preliminary data.</text>
</comment>
<reference evidence="2 3" key="1">
    <citation type="submission" date="2018-03" db="EMBL/GenBank/DDBJ databases">
        <title>Genomic Encyclopedia of Archaeal and Bacterial Type Strains, Phase II (KMG-II): from individual species to whole genera.</title>
        <authorList>
            <person name="Goeker M."/>
        </authorList>
    </citation>
    <scope>NUCLEOTIDE SEQUENCE [LARGE SCALE GENOMIC DNA]</scope>
    <source>
        <strain evidence="2 3">DSM 28354</strain>
    </source>
</reference>
<evidence type="ECO:0000256" key="1">
    <source>
        <dbReference type="SAM" id="MobiDB-lite"/>
    </source>
</evidence>
<dbReference type="Proteomes" id="UP000238375">
    <property type="component" value="Unassembled WGS sequence"/>
</dbReference>
<evidence type="ECO:0000313" key="2">
    <source>
        <dbReference type="EMBL" id="PRY40823.1"/>
    </source>
</evidence>
<sequence length="66" mass="7258">MQTAIPFPKECTKIPNKRPGGQPAPRNIGVTIKLSDLPMKDRELAEAVAEAFATHGFSLIEKIRNL</sequence>
<organism evidence="2 3">
    <name type="scientific">Spirosoma oryzae</name>
    <dbReference type="NCBI Taxonomy" id="1469603"/>
    <lineage>
        <taxon>Bacteria</taxon>
        <taxon>Pseudomonadati</taxon>
        <taxon>Bacteroidota</taxon>
        <taxon>Cytophagia</taxon>
        <taxon>Cytophagales</taxon>
        <taxon>Cytophagaceae</taxon>
        <taxon>Spirosoma</taxon>
    </lineage>
</organism>